<gene>
    <name evidence="1" type="ORF">SAMN00120144_0717</name>
</gene>
<accession>A0A1W1UR61</accession>
<dbReference type="Proteomes" id="UP000192266">
    <property type="component" value="Unassembled WGS sequence"/>
</dbReference>
<protein>
    <submittedName>
        <fullName evidence="1">Uncharacterized protein</fullName>
    </submittedName>
</protein>
<evidence type="ECO:0000313" key="2">
    <source>
        <dbReference type="Proteomes" id="UP000192266"/>
    </source>
</evidence>
<organism evidence="1 2">
    <name type="scientific">Hymenobacter roseosalivarius DSM 11622</name>
    <dbReference type="NCBI Taxonomy" id="645990"/>
    <lineage>
        <taxon>Bacteria</taxon>
        <taxon>Pseudomonadati</taxon>
        <taxon>Bacteroidota</taxon>
        <taxon>Cytophagia</taxon>
        <taxon>Cytophagales</taxon>
        <taxon>Hymenobacteraceae</taxon>
        <taxon>Hymenobacter</taxon>
    </lineage>
</organism>
<name>A0A1W1UR61_9BACT</name>
<keyword evidence="2" id="KW-1185">Reference proteome</keyword>
<proteinExistence type="predicted"/>
<evidence type="ECO:0000313" key="1">
    <source>
        <dbReference type="EMBL" id="SMB83523.1"/>
    </source>
</evidence>
<sequence>MALALIRSSSPFAKRSLSYLLLFVYILYPSPGLGYSMYYCGQTLADPTSGPGLNIRHVATLHLLFWQFTPFTKAVRRLETHRYIRCFKIVNR</sequence>
<dbReference type="EMBL" id="FWWW01000039">
    <property type="protein sequence ID" value="SMB83523.1"/>
    <property type="molecule type" value="Genomic_DNA"/>
</dbReference>
<reference evidence="1 2" key="1">
    <citation type="submission" date="2017-04" db="EMBL/GenBank/DDBJ databases">
        <authorList>
            <person name="Afonso C.L."/>
            <person name="Miller P.J."/>
            <person name="Scott M.A."/>
            <person name="Spackman E."/>
            <person name="Goraichik I."/>
            <person name="Dimitrov K.M."/>
            <person name="Suarez D.L."/>
            <person name="Swayne D.E."/>
        </authorList>
    </citation>
    <scope>NUCLEOTIDE SEQUENCE [LARGE SCALE GENOMIC DNA]</scope>
    <source>
        <strain evidence="1 2">DSM 11622</strain>
    </source>
</reference>
<dbReference type="AlphaFoldDB" id="A0A1W1UR61"/>